<evidence type="ECO:0000256" key="2">
    <source>
        <dbReference type="ARBA" id="ARBA00022448"/>
    </source>
</evidence>
<feature type="transmembrane region" description="Helical" evidence="7">
    <location>
        <begin position="120"/>
        <end position="141"/>
    </location>
</feature>
<feature type="transmembrane region" description="Helical" evidence="7">
    <location>
        <begin position="387"/>
        <end position="408"/>
    </location>
</feature>
<dbReference type="Gene3D" id="1.20.1250.20">
    <property type="entry name" value="MFS general substrate transporter like domains"/>
    <property type="match status" value="2"/>
</dbReference>
<dbReference type="CDD" id="cd17369">
    <property type="entry name" value="MFS_ShiA_like"/>
    <property type="match status" value="1"/>
</dbReference>
<evidence type="ECO:0000256" key="1">
    <source>
        <dbReference type="ARBA" id="ARBA00004651"/>
    </source>
</evidence>
<protein>
    <submittedName>
        <fullName evidence="9">MFS transporter</fullName>
    </submittedName>
</protein>
<dbReference type="InterPro" id="IPR005828">
    <property type="entry name" value="MFS_sugar_transport-like"/>
</dbReference>
<feature type="transmembrane region" description="Helical" evidence="7">
    <location>
        <begin position="161"/>
        <end position="184"/>
    </location>
</feature>
<feature type="transmembrane region" description="Helical" evidence="7">
    <location>
        <begin position="96"/>
        <end position="114"/>
    </location>
</feature>
<comment type="caution">
    <text evidence="9">The sequence shown here is derived from an EMBL/GenBank/DDBJ whole genome shotgun (WGS) entry which is preliminary data.</text>
</comment>
<feature type="transmembrane region" description="Helical" evidence="7">
    <location>
        <begin position="196"/>
        <end position="216"/>
    </location>
</feature>
<evidence type="ECO:0000256" key="6">
    <source>
        <dbReference type="ARBA" id="ARBA00023136"/>
    </source>
</evidence>
<feature type="transmembrane region" description="Helical" evidence="7">
    <location>
        <begin position="414"/>
        <end position="436"/>
    </location>
</feature>
<dbReference type="PROSITE" id="PS50850">
    <property type="entry name" value="MFS"/>
    <property type="match status" value="1"/>
</dbReference>
<feature type="transmembrane region" description="Helical" evidence="7">
    <location>
        <begin position="348"/>
        <end position="366"/>
    </location>
</feature>
<feature type="transmembrane region" description="Helical" evidence="7">
    <location>
        <begin position="291"/>
        <end position="314"/>
    </location>
</feature>
<comment type="subcellular location">
    <subcellularLocation>
        <location evidence="1">Cell membrane</location>
        <topology evidence="1">Multi-pass membrane protein</topology>
    </subcellularLocation>
</comment>
<dbReference type="InterPro" id="IPR020846">
    <property type="entry name" value="MFS_dom"/>
</dbReference>
<feature type="transmembrane region" description="Helical" evidence="7">
    <location>
        <begin position="60"/>
        <end position="84"/>
    </location>
</feature>
<dbReference type="Pfam" id="PF00083">
    <property type="entry name" value="Sugar_tr"/>
    <property type="match status" value="1"/>
</dbReference>
<name>A0ABN1AC39_9ACTN</name>
<dbReference type="Proteomes" id="UP001500909">
    <property type="component" value="Unassembled WGS sequence"/>
</dbReference>
<keyword evidence="4 7" id="KW-0812">Transmembrane</keyword>
<dbReference type="InterPro" id="IPR036259">
    <property type="entry name" value="MFS_trans_sf"/>
</dbReference>
<feature type="transmembrane region" description="Helical" evidence="7">
    <location>
        <begin position="35"/>
        <end position="54"/>
    </location>
</feature>
<evidence type="ECO:0000313" key="9">
    <source>
        <dbReference type="EMBL" id="GAA0472776.1"/>
    </source>
</evidence>
<dbReference type="SUPFAM" id="SSF103473">
    <property type="entry name" value="MFS general substrate transporter"/>
    <property type="match status" value="1"/>
</dbReference>
<evidence type="ECO:0000256" key="7">
    <source>
        <dbReference type="SAM" id="Phobius"/>
    </source>
</evidence>
<evidence type="ECO:0000256" key="5">
    <source>
        <dbReference type="ARBA" id="ARBA00022989"/>
    </source>
</evidence>
<keyword evidence="10" id="KW-1185">Reference proteome</keyword>
<dbReference type="PANTHER" id="PTHR43045">
    <property type="entry name" value="SHIKIMATE TRANSPORTER"/>
    <property type="match status" value="1"/>
</dbReference>
<evidence type="ECO:0000256" key="3">
    <source>
        <dbReference type="ARBA" id="ARBA00022475"/>
    </source>
</evidence>
<keyword evidence="6 7" id="KW-0472">Membrane</keyword>
<feature type="transmembrane region" description="Helical" evidence="7">
    <location>
        <begin position="321"/>
        <end position="342"/>
    </location>
</feature>
<evidence type="ECO:0000256" key="4">
    <source>
        <dbReference type="ARBA" id="ARBA00022692"/>
    </source>
</evidence>
<accession>A0ABN1AC39</accession>
<gene>
    <name evidence="9" type="ORF">GCM10010361_41200</name>
</gene>
<feature type="transmembrane region" description="Helical" evidence="7">
    <location>
        <begin position="257"/>
        <end position="279"/>
    </location>
</feature>
<dbReference type="PANTHER" id="PTHR43045:SF1">
    <property type="entry name" value="SHIKIMATE TRANSPORTER"/>
    <property type="match status" value="1"/>
</dbReference>
<dbReference type="RefSeq" id="WP_346096540.1">
    <property type="nucleotide sequence ID" value="NZ_BAAABY010000030.1"/>
</dbReference>
<feature type="domain" description="Major facilitator superfamily (MFS) profile" evidence="8">
    <location>
        <begin position="23"/>
        <end position="442"/>
    </location>
</feature>
<evidence type="ECO:0000259" key="8">
    <source>
        <dbReference type="PROSITE" id="PS50850"/>
    </source>
</evidence>
<organism evidence="9 10">
    <name type="scientific">Streptomyces olivaceiscleroticus</name>
    <dbReference type="NCBI Taxonomy" id="68245"/>
    <lineage>
        <taxon>Bacteria</taxon>
        <taxon>Bacillati</taxon>
        <taxon>Actinomycetota</taxon>
        <taxon>Actinomycetes</taxon>
        <taxon>Kitasatosporales</taxon>
        <taxon>Streptomycetaceae</taxon>
        <taxon>Streptomyces</taxon>
    </lineage>
</organism>
<keyword evidence="2" id="KW-0813">Transport</keyword>
<reference evidence="9 10" key="1">
    <citation type="journal article" date="2019" name="Int. J. Syst. Evol. Microbiol.">
        <title>The Global Catalogue of Microorganisms (GCM) 10K type strain sequencing project: providing services to taxonomists for standard genome sequencing and annotation.</title>
        <authorList>
            <consortium name="The Broad Institute Genomics Platform"/>
            <consortium name="The Broad Institute Genome Sequencing Center for Infectious Disease"/>
            <person name="Wu L."/>
            <person name="Ma J."/>
        </authorList>
    </citation>
    <scope>NUCLEOTIDE SEQUENCE [LARGE SCALE GENOMIC DNA]</scope>
    <source>
        <strain evidence="9 10">JCM 4805</strain>
    </source>
</reference>
<proteinExistence type="predicted"/>
<dbReference type="EMBL" id="BAAABY010000030">
    <property type="protein sequence ID" value="GAA0472776.1"/>
    <property type="molecule type" value="Genomic_DNA"/>
</dbReference>
<evidence type="ECO:0000313" key="10">
    <source>
        <dbReference type="Proteomes" id="UP001500909"/>
    </source>
</evidence>
<sequence length="461" mass="48159">MDTASSAAPGTTPTPTARHRRKVATAAALASAVEWYDYFVFGIAAALVLGHAFFPSGSQVAGVLAAFATFAVGFLARPIGGVIAGQLGDKRGRKPMLVLALTLMGLATTGIGLLPTYDTIGIAAPILLVTLRIVQGIAVGAQWGGAMLMATEYAPEGKRGLYGSLVQLGVPIGVVTANTVFLVAGAVVGDEAFATWGWRLPFFVGILVLILAWYIHTRVEETPEFRAAERQLAAAEKEAGDRRSPLRSILRHHLGTVLLAGGSFAVNTATFYILITGVLDYATRELAMQRTAVLTVSLLVSLTQLALIPAAAALSDRVGRLRIYTLGAVGLLVWAIPMFLLIDTASLVWLAVGTFITSCFLSIMYGPQAALFAELFSAEMRYTGASLGYQISAVLGGGLAPFLMVLLLEASGTSMAVSGYIMLLSVVALGSIAVLAKRARRAAAEEAPAAAVPATPPRPAE</sequence>
<keyword evidence="5 7" id="KW-1133">Transmembrane helix</keyword>
<keyword evidence="3" id="KW-1003">Cell membrane</keyword>